<proteinExistence type="predicted"/>
<keyword evidence="2" id="KW-1185">Reference proteome</keyword>
<evidence type="ECO:0000313" key="2">
    <source>
        <dbReference type="Proteomes" id="UP001642260"/>
    </source>
</evidence>
<protein>
    <submittedName>
        <fullName evidence="1">Uncharacterized protein</fullName>
    </submittedName>
</protein>
<dbReference type="EMBL" id="CAKOAT010066933">
    <property type="protein sequence ID" value="CAH8307141.1"/>
    <property type="molecule type" value="Genomic_DNA"/>
</dbReference>
<reference evidence="1 2" key="1">
    <citation type="submission" date="2022-03" db="EMBL/GenBank/DDBJ databases">
        <authorList>
            <person name="Macdonald S."/>
            <person name="Ahmed S."/>
            <person name="Newling K."/>
        </authorList>
    </citation>
    <scope>NUCLEOTIDE SEQUENCE [LARGE SCALE GENOMIC DNA]</scope>
</reference>
<dbReference type="AlphaFoldDB" id="A0ABC8J0L2"/>
<evidence type="ECO:0000313" key="1">
    <source>
        <dbReference type="EMBL" id="CAH8307141.1"/>
    </source>
</evidence>
<organism evidence="1 2">
    <name type="scientific">Eruca vesicaria subsp. sativa</name>
    <name type="common">Garden rocket</name>
    <name type="synonym">Eruca sativa</name>
    <dbReference type="NCBI Taxonomy" id="29727"/>
    <lineage>
        <taxon>Eukaryota</taxon>
        <taxon>Viridiplantae</taxon>
        <taxon>Streptophyta</taxon>
        <taxon>Embryophyta</taxon>
        <taxon>Tracheophyta</taxon>
        <taxon>Spermatophyta</taxon>
        <taxon>Magnoliopsida</taxon>
        <taxon>eudicotyledons</taxon>
        <taxon>Gunneridae</taxon>
        <taxon>Pentapetalae</taxon>
        <taxon>rosids</taxon>
        <taxon>malvids</taxon>
        <taxon>Brassicales</taxon>
        <taxon>Brassicaceae</taxon>
        <taxon>Brassiceae</taxon>
        <taxon>Eruca</taxon>
    </lineage>
</organism>
<dbReference type="Proteomes" id="UP001642260">
    <property type="component" value="Unassembled WGS sequence"/>
</dbReference>
<name>A0ABC8J0L2_ERUVS</name>
<comment type="caution">
    <text evidence="1">The sequence shown here is derived from an EMBL/GenBank/DDBJ whole genome shotgun (WGS) entry which is preliminary data.</text>
</comment>
<sequence>MVQAEDLIPPNDALKIDALSEDFNNDDEEMHGELTGNELMIVQRDDLLGDELYEMQLNKGESPVGTKLFVERRQESEQLLQKILVVVE</sequence>
<gene>
    <name evidence="1" type="ORF">ERUC_LOCUS4846</name>
</gene>
<accession>A0ABC8J0L2</accession>